<keyword evidence="1" id="KW-0812">Transmembrane</keyword>
<gene>
    <name evidence="2" type="ORF">CLOSTHATH_07570</name>
</gene>
<dbReference type="HOGENOM" id="CLU_2983630_0_0_9"/>
<comment type="caution">
    <text evidence="2">The sequence shown here is derived from an EMBL/GenBank/DDBJ whole genome shotgun (WGS) entry which is preliminary data.</text>
</comment>
<reference evidence="2 3" key="1">
    <citation type="submission" date="2010-01" db="EMBL/GenBank/DDBJ databases">
        <authorList>
            <person name="Weinstock G."/>
            <person name="Sodergren E."/>
            <person name="Clifton S."/>
            <person name="Fulton L."/>
            <person name="Fulton B."/>
            <person name="Courtney L."/>
            <person name="Fronick C."/>
            <person name="Harrison M."/>
            <person name="Strong C."/>
            <person name="Farmer C."/>
            <person name="Delahaunty K."/>
            <person name="Markovic C."/>
            <person name="Hall O."/>
            <person name="Minx P."/>
            <person name="Tomlinson C."/>
            <person name="Mitreva M."/>
            <person name="Nelson J."/>
            <person name="Hou S."/>
            <person name="Wollam A."/>
            <person name="Pepin K.H."/>
            <person name="Johnson M."/>
            <person name="Bhonagiri V."/>
            <person name="Nash W.E."/>
            <person name="Warren W."/>
            <person name="Chinwalla A."/>
            <person name="Mardis E.R."/>
            <person name="Wilson R.K."/>
        </authorList>
    </citation>
    <scope>NUCLEOTIDE SEQUENCE [LARGE SCALE GENOMIC DNA]</scope>
    <source>
        <strain evidence="2 3">DSM 13479</strain>
    </source>
</reference>
<protein>
    <submittedName>
        <fullName evidence="2">Uncharacterized protein</fullName>
    </submittedName>
</protein>
<organism evidence="2 3">
    <name type="scientific">Hungatella hathewayi DSM 13479</name>
    <dbReference type="NCBI Taxonomy" id="566550"/>
    <lineage>
        <taxon>Bacteria</taxon>
        <taxon>Bacillati</taxon>
        <taxon>Bacillota</taxon>
        <taxon>Clostridia</taxon>
        <taxon>Lachnospirales</taxon>
        <taxon>Lachnospiraceae</taxon>
        <taxon>Hungatella</taxon>
    </lineage>
</organism>
<dbReference type="AlphaFoldDB" id="D3AV94"/>
<evidence type="ECO:0000313" key="2">
    <source>
        <dbReference type="EMBL" id="EFC94264.1"/>
    </source>
</evidence>
<evidence type="ECO:0000313" key="3">
    <source>
        <dbReference type="Proteomes" id="UP000004968"/>
    </source>
</evidence>
<feature type="transmembrane region" description="Helical" evidence="1">
    <location>
        <begin position="6"/>
        <end position="25"/>
    </location>
</feature>
<dbReference type="Proteomes" id="UP000004968">
    <property type="component" value="Unassembled WGS sequence"/>
</dbReference>
<keyword evidence="1" id="KW-0472">Membrane</keyword>
<evidence type="ECO:0000256" key="1">
    <source>
        <dbReference type="SAM" id="Phobius"/>
    </source>
</evidence>
<keyword evidence="1" id="KW-1133">Transmembrane helix</keyword>
<feature type="non-terminal residue" evidence="2">
    <location>
        <position position="1"/>
    </location>
</feature>
<sequence length="57" mass="6538">SGVLDIIFNISTVLCVVLFSFMVCLRSYSFSIPPCGFKRQYELLSYEVFVSVYKNIT</sequence>
<name>D3AV94_9FIRM</name>
<accession>D3AV94</accession>
<dbReference type="EMBL" id="ACIO01001242">
    <property type="protein sequence ID" value="EFC94264.1"/>
    <property type="molecule type" value="Genomic_DNA"/>
</dbReference>
<proteinExistence type="predicted"/>